<sequence length="60" mass="6308">MDPVVVPLMLVAVFVVTLGVLTGVGQRRRGGGVGLCVLAAVCFPLAWAGWYVQDRHDAVA</sequence>
<keyword evidence="1" id="KW-0472">Membrane</keyword>
<evidence type="ECO:0000256" key="1">
    <source>
        <dbReference type="SAM" id="Phobius"/>
    </source>
</evidence>
<proteinExistence type="predicted"/>
<comment type="caution">
    <text evidence="2">The sequence shown here is derived from an EMBL/GenBank/DDBJ whole genome shotgun (WGS) entry which is preliminary data.</text>
</comment>
<reference evidence="3" key="1">
    <citation type="journal article" date="2019" name="Int. J. Syst. Evol. Microbiol.">
        <title>The Global Catalogue of Microorganisms (GCM) 10K type strain sequencing project: providing services to taxonomists for standard genome sequencing and annotation.</title>
        <authorList>
            <consortium name="The Broad Institute Genomics Platform"/>
            <consortium name="The Broad Institute Genome Sequencing Center for Infectious Disease"/>
            <person name="Wu L."/>
            <person name="Ma J."/>
        </authorList>
    </citation>
    <scope>NUCLEOTIDE SEQUENCE [LARGE SCALE GENOMIC DNA]</scope>
    <source>
        <strain evidence="3">JCM 18127</strain>
    </source>
</reference>
<gene>
    <name evidence="2" type="ORF">GCM10023226_29270</name>
</gene>
<feature type="transmembrane region" description="Helical" evidence="1">
    <location>
        <begin position="32"/>
        <end position="52"/>
    </location>
</feature>
<keyword evidence="1" id="KW-0812">Transmembrane</keyword>
<keyword evidence="1" id="KW-1133">Transmembrane helix</keyword>
<feature type="transmembrane region" description="Helical" evidence="1">
    <location>
        <begin position="6"/>
        <end position="25"/>
    </location>
</feature>
<dbReference type="EMBL" id="BAABIM010000003">
    <property type="protein sequence ID" value="GAA4689554.1"/>
    <property type="molecule type" value="Genomic_DNA"/>
</dbReference>
<evidence type="ECO:0000313" key="2">
    <source>
        <dbReference type="EMBL" id="GAA4689554.1"/>
    </source>
</evidence>
<protein>
    <submittedName>
        <fullName evidence="2">Uncharacterized protein</fullName>
    </submittedName>
</protein>
<dbReference type="RefSeq" id="WP_345267142.1">
    <property type="nucleotide sequence ID" value="NZ_BAABIM010000003.1"/>
</dbReference>
<evidence type="ECO:0000313" key="3">
    <source>
        <dbReference type="Proteomes" id="UP001500621"/>
    </source>
</evidence>
<dbReference type="Proteomes" id="UP001500621">
    <property type="component" value="Unassembled WGS sequence"/>
</dbReference>
<keyword evidence="3" id="KW-1185">Reference proteome</keyword>
<accession>A0ABP8WJV5</accession>
<name>A0ABP8WJV5_9ACTN</name>
<organism evidence="2 3">
    <name type="scientific">Nocardioides nanhaiensis</name>
    <dbReference type="NCBI Taxonomy" id="1476871"/>
    <lineage>
        <taxon>Bacteria</taxon>
        <taxon>Bacillati</taxon>
        <taxon>Actinomycetota</taxon>
        <taxon>Actinomycetes</taxon>
        <taxon>Propionibacteriales</taxon>
        <taxon>Nocardioidaceae</taxon>
        <taxon>Nocardioides</taxon>
    </lineage>
</organism>